<dbReference type="InterPro" id="IPR045584">
    <property type="entry name" value="Pilin-like"/>
</dbReference>
<accession>A0A381XBJ6</accession>
<dbReference type="PANTHER" id="PTHR30093:SF2">
    <property type="entry name" value="TYPE II SECRETION SYSTEM PROTEIN H"/>
    <property type="match status" value="1"/>
</dbReference>
<organism evidence="1">
    <name type="scientific">marine metagenome</name>
    <dbReference type="NCBI Taxonomy" id="408172"/>
    <lineage>
        <taxon>unclassified sequences</taxon>
        <taxon>metagenomes</taxon>
        <taxon>ecological metagenomes</taxon>
    </lineage>
</organism>
<name>A0A381XBJ6_9ZZZZ</name>
<dbReference type="PANTHER" id="PTHR30093">
    <property type="entry name" value="GENERAL SECRETION PATHWAY PROTEIN G"/>
    <property type="match status" value="1"/>
</dbReference>
<dbReference type="Gene3D" id="3.30.700.10">
    <property type="entry name" value="Glycoprotein, Type 4 Pilin"/>
    <property type="match status" value="1"/>
</dbReference>
<gene>
    <name evidence="1" type="ORF">METZ01_LOCUS114970</name>
</gene>
<protein>
    <recommendedName>
        <fullName evidence="2">Type II secretion system protein GspG C-terminal domain-containing protein</fullName>
    </recommendedName>
</protein>
<evidence type="ECO:0008006" key="2">
    <source>
        <dbReference type="Google" id="ProtNLM"/>
    </source>
</evidence>
<dbReference type="AlphaFoldDB" id="A0A381XBJ6"/>
<sequence length="219" mass="24516">MVVIAIIAILASLLLPALAQAKERALRSNCLSNIRQQAIALTLYANDFDDLLPIRSVFSYSLSPDNKMPRNEKQAIEFLTGLGKLYPSYIPSPMVFYCPSLRAKESINVQYDGPYGWQKNYPLHTTGGSNGINCSYIYLFDSDFQNSKRLSELSSQALSSDFFPLGFGDFCHLTGYNIAYGDGHGAWYLDKGREIARTTGSVGSNDPINRLWWQRFAEV</sequence>
<reference evidence="1" key="1">
    <citation type="submission" date="2018-05" db="EMBL/GenBank/DDBJ databases">
        <authorList>
            <person name="Lanie J.A."/>
            <person name="Ng W.-L."/>
            <person name="Kazmierczak K.M."/>
            <person name="Andrzejewski T.M."/>
            <person name="Davidsen T.M."/>
            <person name="Wayne K.J."/>
            <person name="Tettelin H."/>
            <person name="Glass J.I."/>
            <person name="Rusch D."/>
            <person name="Podicherti R."/>
            <person name="Tsui H.-C.T."/>
            <person name="Winkler M.E."/>
        </authorList>
    </citation>
    <scope>NUCLEOTIDE SEQUENCE</scope>
</reference>
<dbReference type="SUPFAM" id="SSF54523">
    <property type="entry name" value="Pili subunits"/>
    <property type="match status" value="1"/>
</dbReference>
<feature type="non-terminal residue" evidence="1">
    <location>
        <position position="219"/>
    </location>
</feature>
<dbReference type="EMBL" id="UINC01014587">
    <property type="protein sequence ID" value="SVA62116.1"/>
    <property type="molecule type" value="Genomic_DNA"/>
</dbReference>
<evidence type="ECO:0000313" key="1">
    <source>
        <dbReference type="EMBL" id="SVA62116.1"/>
    </source>
</evidence>
<proteinExistence type="predicted"/>